<comment type="caution">
    <text evidence="2">The sequence shown here is derived from an EMBL/GenBank/DDBJ whole genome shotgun (WGS) entry which is preliminary data.</text>
</comment>
<evidence type="ECO:0000313" key="2">
    <source>
        <dbReference type="EMBL" id="NWC82193.1"/>
    </source>
</evidence>
<organism evidence="2 3">
    <name type="scientific">Pseudomonas putida</name>
    <name type="common">Arthrobacter siderocapsulatus</name>
    <dbReference type="NCBI Taxonomy" id="303"/>
    <lineage>
        <taxon>Bacteria</taxon>
        <taxon>Pseudomonadati</taxon>
        <taxon>Pseudomonadota</taxon>
        <taxon>Gammaproteobacteria</taxon>
        <taxon>Pseudomonadales</taxon>
        <taxon>Pseudomonadaceae</taxon>
        <taxon>Pseudomonas</taxon>
    </lineage>
</organism>
<feature type="coiled-coil region" evidence="1">
    <location>
        <begin position="4"/>
        <end position="38"/>
    </location>
</feature>
<dbReference type="Proteomes" id="UP000542695">
    <property type="component" value="Unassembled WGS sequence"/>
</dbReference>
<name>A0A7Y7ZD67_PSEPU</name>
<dbReference type="AlphaFoldDB" id="A0A7Y7ZD67"/>
<evidence type="ECO:0000256" key="1">
    <source>
        <dbReference type="SAM" id="Coils"/>
    </source>
</evidence>
<dbReference type="RefSeq" id="WP_177010748.1">
    <property type="nucleotide sequence ID" value="NZ_JACARV010000054.1"/>
</dbReference>
<reference evidence="2 3" key="1">
    <citation type="submission" date="2020-04" db="EMBL/GenBank/DDBJ databases">
        <title>Molecular characterization of pseudomonads from Agaricus bisporus reveal novel blotch 2 pathogens in Western Europe.</title>
        <authorList>
            <person name="Taparia T."/>
            <person name="Krijger M."/>
            <person name="Haynes E."/>
            <person name="Elpinstone J.G."/>
            <person name="Noble R."/>
            <person name="Van Der Wolf J."/>
        </authorList>
    </citation>
    <scope>NUCLEOTIDE SEQUENCE [LARGE SCALE GENOMIC DNA]</scope>
    <source>
        <strain evidence="2 3">P7765</strain>
    </source>
</reference>
<sequence>MQSLEKLTIDRRNHQQEIRELEGQIAQWEEQLSNLSFAGTRDGEEMLVNLRNTVSRVGSIEHKISLIDNSIAWFDRKANSVELMAAYKEKMENWSLDKADLQGKRKILVARLEELRARNEQARTEARQAEEEAARAYAQAVAWGDAGGEKSAAADVQKAAKVLSDEMEQQRRQGLIVSAMEQEIKLIDEHIEEAIREYEKSERSAVGLATERLQEEWNVAVQQLIAIGAKLYSGKRYMGHDQYAFRDFKVRDELDSDIAWDWSDLLKLSYQYGPEQIIDLQAATLVEVEAS</sequence>
<dbReference type="EMBL" id="JACARV010000054">
    <property type="protein sequence ID" value="NWC82193.1"/>
    <property type="molecule type" value="Genomic_DNA"/>
</dbReference>
<proteinExistence type="predicted"/>
<accession>A0A7Y7ZD67</accession>
<feature type="coiled-coil region" evidence="1">
    <location>
        <begin position="84"/>
        <end position="211"/>
    </location>
</feature>
<evidence type="ECO:0008006" key="4">
    <source>
        <dbReference type="Google" id="ProtNLM"/>
    </source>
</evidence>
<keyword evidence="1" id="KW-0175">Coiled coil</keyword>
<evidence type="ECO:0000313" key="3">
    <source>
        <dbReference type="Proteomes" id="UP000542695"/>
    </source>
</evidence>
<protein>
    <recommendedName>
        <fullName evidence="4">Chromosome segregation protein SMC</fullName>
    </recommendedName>
</protein>
<gene>
    <name evidence="2" type="ORF">HX798_18160</name>
</gene>